<organism evidence="2 3">
    <name type="scientific">Artemisia annua</name>
    <name type="common">Sweet wormwood</name>
    <dbReference type="NCBI Taxonomy" id="35608"/>
    <lineage>
        <taxon>Eukaryota</taxon>
        <taxon>Viridiplantae</taxon>
        <taxon>Streptophyta</taxon>
        <taxon>Embryophyta</taxon>
        <taxon>Tracheophyta</taxon>
        <taxon>Spermatophyta</taxon>
        <taxon>Magnoliopsida</taxon>
        <taxon>eudicotyledons</taxon>
        <taxon>Gunneridae</taxon>
        <taxon>Pentapetalae</taxon>
        <taxon>asterids</taxon>
        <taxon>campanulids</taxon>
        <taxon>Asterales</taxon>
        <taxon>Asteraceae</taxon>
        <taxon>Asteroideae</taxon>
        <taxon>Anthemideae</taxon>
        <taxon>Artemisiinae</taxon>
        <taxon>Artemisia</taxon>
    </lineage>
</organism>
<evidence type="ECO:0000256" key="1">
    <source>
        <dbReference type="SAM" id="MobiDB-lite"/>
    </source>
</evidence>
<dbReference type="AlphaFoldDB" id="A0A2U1NIR6"/>
<dbReference type="OrthoDB" id="1735351at2759"/>
<accession>A0A2U1NIR6</accession>
<name>A0A2U1NIR6_ARTAN</name>
<feature type="region of interest" description="Disordered" evidence="1">
    <location>
        <begin position="101"/>
        <end position="120"/>
    </location>
</feature>
<dbReference type="SUPFAM" id="SSF74788">
    <property type="entry name" value="Cullin repeat-like"/>
    <property type="match status" value="1"/>
</dbReference>
<evidence type="ECO:0000313" key="3">
    <source>
        <dbReference type="Proteomes" id="UP000245207"/>
    </source>
</evidence>
<dbReference type="Pfam" id="PF20669">
    <property type="entry name" value="Exo70_N"/>
    <property type="match status" value="1"/>
</dbReference>
<evidence type="ECO:0000313" key="2">
    <source>
        <dbReference type="EMBL" id="PWA73412.1"/>
    </source>
</evidence>
<feature type="compositionally biased region" description="Polar residues" evidence="1">
    <location>
        <begin position="101"/>
        <end position="110"/>
    </location>
</feature>
<dbReference type="Gene3D" id="1.20.1280.170">
    <property type="entry name" value="Exocyst complex component Exo70"/>
    <property type="match status" value="1"/>
</dbReference>
<reference evidence="2 3" key="1">
    <citation type="journal article" date="2018" name="Mol. Plant">
        <title>The genome of Artemisia annua provides insight into the evolution of Asteraceae family and artemisinin biosynthesis.</title>
        <authorList>
            <person name="Shen Q."/>
            <person name="Zhang L."/>
            <person name="Liao Z."/>
            <person name="Wang S."/>
            <person name="Yan T."/>
            <person name="Shi P."/>
            <person name="Liu M."/>
            <person name="Fu X."/>
            <person name="Pan Q."/>
            <person name="Wang Y."/>
            <person name="Lv Z."/>
            <person name="Lu X."/>
            <person name="Zhang F."/>
            <person name="Jiang W."/>
            <person name="Ma Y."/>
            <person name="Chen M."/>
            <person name="Hao X."/>
            <person name="Li L."/>
            <person name="Tang Y."/>
            <person name="Lv G."/>
            <person name="Zhou Y."/>
            <person name="Sun X."/>
            <person name="Brodelius P.E."/>
            <person name="Rose J.K.C."/>
            <person name="Tang K."/>
        </authorList>
    </citation>
    <scope>NUCLEOTIDE SEQUENCE [LARGE SCALE GENOMIC DNA]</scope>
    <source>
        <strain evidence="3">cv. Huhao1</strain>
        <tissue evidence="2">Leaf</tissue>
    </source>
</reference>
<dbReference type="InterPro" id="IPR016159">
    <property type="entry name" value="Cullin_repeat-like_dom_sf"/>
</dbReference>
<protein>
    <submittedName>
        <fullName evidence="2">Exocyst complex component EXO70A1</fullName>
    </submittedName>
</protein>
<dbReference type="STRING" id="35608.A0A2U1NIR6"/>
<keyword evidence="3" id="KW-1185">Reference proteome</keyword>
<dbReference type="EMBL" id="PKPP01002742">
    <property type="protein sequence ID" value="PWA73412.1"/>
    <property type="molecule type" value="Genomic_DNA"/>
</dbReference>
<dbReference type="Proteomes" id="UP000245207">
    <property type="component" value="Unassembled WGS sequence"/>
</dbReference>
<gene>
    <name evidence="2" type="ORF">CTI12_AA259540</name>
</gene>
<sequence>MDQPEIDDNSTAEEIILRWDTSSSCSLSDESSRTTRMLFDSDNRHDIDQYLNAINHLNNQNQNDTPPVNNKKVNSTLQIAIAHLEDKFRHLLISHASPIDTDSLSDTTRASTRHSSELDDLTDDVTTPSFSLFICYSSKDIDGCLDVGIEI</sequence>
<comment type="caution">
    <text evidence="2">The sequence shown here is derived from an EMBL/GenBank/DDBJ whole genome shotgun (WGS) entry which is preliminary data.</text>
</comment>
<proteinExistence type="predicted"/>